<dbReference type="EMBL" id="JAULSU010000003">
    <property type="protein sequence ID" value="KAK0622886.1"/>
    <property type="molecule type" value="Genomic_DNA"/>
</dbReference>
<evidence type="ECO:0000256" key="1">
    <source>
        <dbReference type="SAM" id="MobiDB-lite"/>
    </source>
</evidence>
<reference evidence="2" key="1">
    <citation type="submission" date="2023-06" db="EMBL/GenBank/DDBJ databases">
        <title>Genome-scale phylogeny and comparative genomics of the fungal order Sordariales.</title>
        <authorList>
            <consortium name="Lawrence Berkeley National Laboratory"/>
            <person name="Hensen N."/>
            <person name="Bonometti L."/>
            <person name="Westerberg I."/>
            <person name="Brannstrom I.O."/>
            <person name="Guillou S."/>
            <person name="Cros-Aarteil S."/>
            <person name="Calhoun S."/>
            <person name="Haridas S."/>
            <person name="Kuo A."/>
            <person name="Mondo S."/>
            <person name="Pangilinan J."/>
            <person name="Riley R."/>
            <person name="Labutti K."/>
            <person name="Andreopoulos B."/>
            <person name="Lipzen A."/>
            <person name="Chen C."/>
            <person name="Yanf M."/>
            <person name="Daum C."/>
            <person name="Ng V."/>
            <person name="Clum A."/>
            <person name="Steindorff A."/>
            <person name="Ohm R."/>
            <person name="Martin F."/>
            <person name="Silar P."/>
            <person name="Natvig D."/>
            <person name="Lalanne C."/>
            <person name="Gautier V."/>
            <person name="Ament-Velasquez S.L."/>
            <person name="Kruys A."/>
            <person name="Hutchinson M.I."/>
            <person name="Powell A.J."/>
            <person name="Barry K."/>
            <person name="Miller A.N."/>
            <person name="Grigoriev I.V."/>
            <person name="Debuchy R."/>
            <person name="Gladieux P."/>
            <person name="Thoren M.H."/>
            <person name="Johannesson H."/>
        </authorList>
    </citation>
    <scope>NUCLEOTIDE SEQUENCE</scope>
    <source>
        <strain evidence="2">CBS 606.72</strain>
    </source>
</reference>
<evidence type="ECO:0000313" key="3">
    <source>
        <dbReference type="Proteomes" id="UP001175000"/>
    </source>
</evidence>
<keyword evidence="3" id="KW-1185">Reference proteome</keyword>
<feature type="region of interest" description="Disordered" evidence="1">
    <location>
        <begin position="1"/>
        <end position="44"/>
    </location>
</feature>
<name>A0AA39WWL6_9PEZI</name>
<organism evidence="2 3">
    <name type="scientific">Immersiella caudata</name>
    <dbReference type="NCBI Taxonomy" id="314043"/>
    <lineage>
        <taxon>Eukaryota</taxon>
        <taxon>Fungi</taxon>
        <taxon>Dikarya</taxon>
        <taxon>Ascomycota</taxon>
        <taxon>Pezizomycotina</taxon>
        <taxon>Sordariomycetes</taxon>
        <taxon>Sordariomycetidae</taxon>
        <taxon>Sordariales</taxon>
        <taxon>Lasiosphaeriaceae</taxon>
        <taxon>Immersiella</taxon>
    </lineage>
</organism>
<dbReference type="AlphaFoldDB" id="A0AA39WWL6"/>
<sequence>MASIASRPLAVSPSAASTSVSTSLAVPSVSTMPTSVNSTKDSDPPAIRFTKTQDLFDVINHTRRDSLTVISIRAREKQGRKFHFYDYDSNSQILIITIPTDLYKELHRRLYDEFIGQVRDIGLKNN</sequence>
<proteinExistence type="predicted"/>
<protein>
    <submittedName>
        <fullName evidence="2">Uncharacterized protein</fullName>
    </submittedName>
</protein>
<accession>A0AA39WWL6</accession>
<gene>
    <name evidence="2" type="ORF">B0T14DRAFT_514698</name>
</gene>
<evidence type="ECO:0000313" key="2">
    <source>
        <dbReference type="EMBL" id="KAK0622886.1"/>
    </source>
</evidence>
<comment type="caution">
    <text evidence="2">The sequence shown here is derived from an EMBL/GenBank/DDBJ whole genome shotgun (WGS) entry which is preliminary data.</text>
</comment>
<dbReference type="Proteomes" id="UP001175000">
    <property type="component" value="Unassembled WGS sequence"/>
</dbReference>
<feature type="compositionally biased region" description="Low complexity" evidence="1">
    <location>
        <begin position="8"/>
        <end position="31"/>
    </location>
</feature>